<keyword evidence="3" id="KW-1185">Reference proteome</keyword>
<dbReference type="AlphaFoldDB" id="A0A1N7P1S1"/>
<feature type="chain" id="PRO_5012998302" evidence="1">
    <location>
        <begin position="19"/>
        <end position="112"/>
    </location>
</feature>
<dbReference type="Proteomes" id="UP000185639">
    <property type="component" value="Unassembled WGS sequence"/>
</dbReference>
<dbReference type="OrthoDB" id="5771152at2"/>
<feature type="signal peptide" evidence="1">
    <location>
        <begin position="1"/>
        <end position="18"/>
    </location>
</feature>
<dbReference type="RefSeq" id="WP_076516844.1">
    <property type="nucleotide sequence ID" value="NZ_FTOH01000008.1"/>
</dbReference>
<evidence type="ECO:0000256" key="1">
    <source>
        <dbReference type="SAM" id="SignalP"/>
    </source>
</evidence>
<dbReference type="STRING" id="484498.SAMN05421686_10880"/>
<gene>
    <name evidence="2" type="ORF">SAMN05421686_10880</name>
</gene>
<evidence type="ECO:0000313" key="3">
    <source>
        <dbReference type="Proteomes" id="UP000185639"/>
    </source>
</evidence>
<protein>
    <submittedName>
        <fullName evidence="2">Uncharacterized protein</fullName>
    </submittedName>
</protein>
<name>A0A1N7P1S1_9GAMM</name>
<sequence>MNIIRILPLCFLTSFAMAAEEERTVCESGEVWHAIQVVYPQGWSLPCEVHFTTPDEKRVVWNAKTAEGFCERKAQEIVLRRRNAGWQCHTETLVDSPALTESSLISDLPPMR</sequence>
<keyword evidence="1" id="KW-0732">Signal</keyword>
<evidence type="ECO:0000313" key="2">
    <source>
        <dbReference type="EMBL" id="SIT04532.1"/>
    </source>
</evidence>
<accession>A0A1N7P1S1</accession>
<organism evidence="2 3">
    <name type="scientific">Thalassolituus maritimus</name>
    <dbReference type="NCBI Taxonomy" id="484498"/>
    <lineage>
        <taxon>Bacteria</taxon>
        <taxon>Pseudomonadati</taxon>
        <taxon>Pseudomonadota</taxon>
        <taxon>Gammaproteobacteria</taxon>
        <taxon>Oceanospirillales</taxon>
        <taxon>Oceanospirillaceae</taxon>
        <taxon>Thalassolituus</taxon>
    </lineage>
</organism>
<proteinExistence type="predicted"/>
<dbReference type="EMBL" id="FTOH01000008">
    <property type="protein sequence ID" value="SIT04532.1"/>
    <property type="molecule type" value="Genomic_DNA"/>
</dbReference>
<reference evidence="3" key="1">
    <citation type="submission" date="2017-01" db="EMBL/GenBank/DDBJ databases">
        <authorList>
            <person name="Varghese N."/>
            <person name="Submissions S."/>
        </authorList>
    </citation>
    <scope>NUCLEOTIDE SEQUENCE [LARGE SCALE GENOMIC DNA]</scope>
    <source>
        <strain evidence="3">DSM 24913</strain>
    </source>
</reference>